<dbReference type="InterPro" id="IPR043129">
    <property type="entry name" value="ATPase_NBD"/>
</dbReference>
<accession>A0ABN9QM56</accession>
<dbReference type="InterPro" id="IPR018483">
    <property type="entry name" value="Carb_kinase_FGGY_CS"/>
</dbReference>
<evidence type="ECO:0000313" key="5">
    <source>
        <dbReference type="Proteomes" id="UP001189429"/>
    </source>
</evidence>
<dbReference type="Proteomes" id="UP001189429">
    <property type="component" value="Unassembled WGS sequence"/>
</dbReference>
<dbReference type="PANTHER" id="PTHR43095">
    <property type="entry name" value="SUGAR KINASE"/>
    <property type="match status" value="1"/>
</dbReference>
<dbReference type="InterPro" id="IPR050406">
    <property type="entry name" value="FGGY_Carb_Kinase"/>
</dbReference>
<organism evidence="4 5">
    <name type="scientific">Prorocentrum cordatum</name>
    <dbReference type="NCBI Taxonomy" id="2364126"/>
    <lineage>
        <taxon>Eukaryota</taxon>
        <taxon>Sar</taxon>
        <taxon>Alveolata</taxon>
        <taxon>Dinophyceae</taxon>
        <taxon>Prorocentrales</taxon>
        <taxon>Prorocentraceae</taxon>
        <taxon>Prorocentrum</taxon>
    </lineage>
</organism>
<dbReference type="SUPFAM" id="SSF53067">
    <property type="entry name" value="Actin-like ATPase domain"/>
    <property type="match status" value="1"/>
</dbReference>
<keyword evidence="2" id="KW-0418">Kinase</keyword>
<evidence type="ECO:0000256" key="1">
    <source>
        <dbReference type="ARBA" id="ARBA00022679"/>
    </source>
</evidence>
<keyword evidence="1" id="KW-0808">Transferase</keyword>
<feature type="non-terminal residue" evidence="4">
    <location>
        <position position="187"/>
    </location>
</feature>
<dbReference type="Pfam" id="PF02782">
    <property type="entry name" value="FGGY_C"/>
    <property type="match status" value="1"/>
</dbReference>
<dbReference type="EMBL" id="CAUYUJ010003867">
    <property type="protein sequence ID" value="CAK0807180.1"/>
    <property type="molecule type" value="Genomic_DNA"/>
</dbReference>
<feature type="domain" description="Carbohydrate kinase FGGY C-terminal" evidence="3">
    <location>
        <begin position="1"/>
        <end position="163"/>
    </location>
</feature>
<dbReference type="PROSITE" id="PS00445">
    <property type="entry name" value="FGGY_KINASES_2"/>
    <property type="match status" value="1"/>
</dbReference>
<evidence type="ECO:0000256" key="2">
    <source>
        <dbReference type="ARBA" id="ARBA00022777"/>
    </source>
</evidence>
<gene>
    <name evidence="4" type="ORF">PCOR1329_LOCUS13131</name>
</gene>
<dbReference type="PANTHER" id="PTHR43095:SF5">
    <property type="entry name" value="XYLULOSE KINASE"/>
    <property type="match status" value="1"/>
</dbReference>
<reference evidence="4" key="1">
    <citation type="submission" date="2023-10" db="EMBL/GenBank/DDBJ databases">
        <authorList>
            <person name="Chen Y."/>
            <person name="Shah S."/>
            <person name="Dougan E. K."/>
            <person name="Thang M."/>
            <person name="Chan C."/>
        </authorList>
    </citation>
    <scope>NUCLEOTIDE SEQUENCE [LARGE SCALE GENOMIC DNA]</scope>
</reference>
<keyword evidence="5" id="KW-1185">Reference proteome</keyword>
<evidence type="ECO:0000259" key="3">
    <source>
        <dbReference type="Pfam" id="PF02782"/>
    </source>
</evidence>
<evidence type="ECO:0000313" key="4">
    <source>
        <dbReference type="EMBL" id="CAK0807180.1"/>
    </source>
</evidence>
<protein>
    <recommendedName>
        <fullName evidence="3">Carbohydrate kinase FGGY C-terminal domain-containing protein</fullName>
    </recommendedName>
</protein>
<name>A0ABN9QM56_9DINO</name>
<dbReference type="Gene3D" id="3.30.420.40">
    <property type="match status" value="1"/>
</dbReference>
<dbReference type="InterPro" id="IPR018485">
    <property type="entry name" value="FGGY_C"/>
</dbReference>
<proteinExistence type="predicted"/>
<comment type="caution">
    <text evidence="4">The sequence shown here is derived from an EMBL/GenBank/DDBJ whole genome shotgun (WGS) entry which is preliminary data.</text>
</comment>
<sequence>MGTSGWVAVTEPREEALGRTGAFVLEHPTERGLAISAASTMTAGGALDWARQAFRPAGEAPAEEHYARICALAAESEPGSRGVMYLPWLGGERSPFLDPDARGGFLGLSLASTQADMFRAMLEGVAYAYRSLLEVVAPGHARGRGAAVLVAGGPTKSPLWMQAGSARALLGRSWWRSPAAATRCALG</sequence>